<organism evidence="1">
    <name type="scientific">hydrothermal vent metagenome</name>
    <dbReference type="NCBI Taxonomy" id="652676"/>
    <lineage>
        <taxon>unclassified sequences</taxon>
        <taxon>metagenomes</taxon>
        <taxon>ecological metagenomes</taxon>
    </lineage>
</organism>
<evidence type="ECO:0000313" key="1">
    <source>
        <dbReference type="EMBL" id="VAX27735.1"/>
    </source>
</evidence>
<proteinExistence type="predicted"/>
<name>A0A3B1D7N2_9ZZZZ</name>
<gene>
    <name evidence="1" type="ORF">MNBD_NITROSPINAE05-1321</name>
</gene>
<reference evidence="1" key="1">
    <citation type="submission" date="2018-06" db="EMBL/GenBank/DDBJ databases">
        <authorList>
            <person name="Zhirakovskaya E."/>
        </authorList>
    </citation>
    <scope>NUCLEOTIDE SEQUENCE</scope>
</reference>
<protein>
    <submittedName>
        <fullName evidence="1">Uncharacterized protein</fullName>
    </submittedName>
</protein>
<sequence length="308" mass="35897">MQENALSSGLVVTEDNCLNLYHLNELYSNVAARVSEQMGEIFQVEIPITSGVWGGTYLIAEKDGKSKRRIWRLYCLINLPQNSPLDTHENLERLIGCYCDEFISAFKPYQMDLKLKMWGGRLPFSNSKKPSITMHMTDDRERVHWLRAFFVWNHVPWVESVIHDVARILKEYKEFFDLDKGPVDKDPKDLKFLLQDVIIIYRTIEGACSTDFKEHAEPILRELMEHFMEGLFDPELIRELYLKVFHNALIYGYEEALAGPYAKAGLDIHKMETWPVEKINWVPDELKEKLIPPIQKIFSGFKQNLAGK</sequence>
<dbReference type="EMBL" id="UOGG01000040">
    <property type="protein sequence ID" value="VAX27735.1"/>
    <property type="molecule type" value="Genomic_DNA"/>
</dbReference>
<accession>A0A3B1D7N2</accession>
<dbReference type="AlphaFoldDB" id="A0A3B1D7N2"/>